<keyword evidence="3" id="KW-1185">Reference proteome</keyword>
<name>A0A4R8QDG6_9PEZI</name>
<organism evidence="2 3">
    <name type="scientific">Colletotrichum spinosum</name>
    <dbReference type="NCBI Taxonomy" id="1347390"/>
    <lineage>
        <taxon>Eukaryota</taxon>
        <taxon>Fungi</taxon>
        <taxon>Dikarya</taxon>
        <taxon>Ascomycota</taxon>
        <taxon>Pezizomycotina</taxon>
        <taxon>Sordariomycetes</taxon>
        <taxon>Hypocreomycetidae</taxon>
        <taxon>Glomerellales</taxon>
        <taxon>Glomerellaceae</taxon>
        <taxon>Colletotrichum</taxon>
        <taxon>Colletotrichum orbiculare species complex</taxon>
    </lineage>
</organism>
<protein>
    <recommendedName>
        <fullName evidence="4">Cell wall mannoprotein 1</fullName>
    </recommendedName>
</protein>
<evidence type="ECO:0000313" key="2">
    <source>
        <dbReference type="EMBL" id="TDZ34926.1"/>
    </source>
</evidence>
<comment type="caution">
    <text evidence="2">The sequence shown here is derived from an EMBL/GenBank/DDBJ whole genome shotgun (WGS) entry which is preliminary data.</text>
</comment>
<dbReference type="Proteomes" id="UP000295083">
    <property type="component" value="Unassembled WGS sequence"/>
</dbReference>
<feature type="chain" id="PRO_5020473402" description="Cell wall mannoprotein 1" evidence="1">
    <location>
        <begin position="21"/>
        <end position="341"/>
    </location>
</feature>
<sequence>MQSKILALALATLTFTSVDAGLLRKRASISGGYVVFPEVVFNTEDLGDPAFRAIEILRNDIQKTSALVGQLVRATDTKAADKADQANAIVRQVSANVNNIRARAGTIVTGLLLPAQRAANGVVGSAPGVASSVIGVIGGLPTVASSIVGAATPVASSVLGAVPSAASSIVGAATPAVSSVAGAVPSVASSVVGAVPSVASSVVGAGAGAGSGAAATASAAGPPVPSGDVGALAEDLVRAAQGFARNVTTQLDQLRTQVGQISTTADFLGRTTLQAALINAQLGLGTALSTVGFATNTVLNTAVQNVGTVTGVTTAVVDRVRNAQLKVNPVLVIGAQPDITF</sequence>
<gene>
    <name evidence="2" type="ORF">C8035_v010216</name>
</gene>
<accession>A0A4R8QDG6</accession>
<keyword evidence="1" id="KW-0732">Signal</keyword>
<proteinExistence type="predicted"/>
<feature type="signal peptide" evidence="1">
    <location>
        <begin position="1"/>
        <end position="20"/>
    </location>
</feature>
<reference evidence="2 3" key="1">
    <citation type="submission" date="2018-11" db="EMBL/GenBank/DDBJ databases">
        <title>Genome sequence and assembly of Colletotrichum spinosum.</title>
        <authorList>
            <person name="Gan P."/>
            <person name="Shirasu K."/>
        </authorList>
    </citation>
    <scope>NUCLEOTIDE SEQUENCE [LARGE SCALE GENOMIC DNA]</scope>
    <source>
        <strain evidence="2 3">CBS 515.97</strain>
    </source>
</reference>
<dbReference type="EMBL" id="QAPG01000047">
    <property type="protein sequence ID" value="TDZ34926.1"/>
    <property type="molecule type" value="Genomic_DNA"/>
</dbReference>
<evidence type="ECO:0000256" key="1">
    <source>
        <dbReference type="SAM" id="SignalP"/>
    </source>
</evidence>
<dbReference type="AlphaFoldDB" id="A0A4R8QDG6"/>
<evidence type="ECO:0000313" key="3">
    <source>
        <dbReference type="Proteomes" id="UP000295083"/>
    </source>
</evidence>
<evidence type="ECO:0008006" key="4">
    <source>
        <dbReference type="Google" id="ProtNLM"/>
    </source>
</evidence>